<feature type="compositionally biased region" description="Basic residues" evidence="1">
    <location>
        <begin position="163"/>
        <end position="180"/>
    </location>
</feature>
<gene>
    <name evidence="2" type="ORF">FA13DRAFT_1794940</name>
</gene>
<dbReference type="OrthoDB" id="2984821at2759"/>
<sequence length="197" mass="21904">MLAMRTNLQLAISEVLSSPSCPISCSTGPDSPVPEIPLSKLICAYINIAGFSKTSQALPSFERALEKFPDFDSSIQPNSVDEGAYWAKLVCRIRKEYWREVLYKDTYGTKKTSYPCPCCGKQVRAEQMKKTLGLEDDESEAAGNKPVIKCDIDRIQTLDVPRKPSRKAKRYTARTRKGSSKKTGFDPYGPSTSKSSM</sequence>
<comment type="caution">
    <text evidence="2">The sequence shown here is derived from an EMBL/GenBank/DDBJ whole genome shotgun (WGS) entry which is preliminary data.</text>
</comment>
<evidence type="ECO:0000256" key="1">
    <source>
        <dbReference type="SAM" id="MobiDB-lite"/>
    </source>
</evidence>
<dbReference type="AlphaFoldDB" id="A0A4Y7SZN1"/>
<evidence type="ECO:0000313" key="3">
    <source>
        <dbReference type="Proteomes" id="UP000298030"/>
    </source>
</evidence>
<protein>
    <submittedName>
        <fullName evidence="2">Uncharacterized protein</fullName>
    </submittedName>
</protein>
<reference evidence="2 3" key="1">
    <citation type="journal article" date="2019" name="Nat. Ecol. Evol.">
        <title>Megaphylogeny resolves global patterns of mushroom evolution.</title>
        <authorList>
            <person name="Varga T."/>
            <person name="Krizsan K."/>
            <person name="Foldi C."/>
            <person name="Dima B."/>
            <person name="Sanchez-Garcia M."/>
            <person name="Sanchez-Ramirez S."/>
            <person name="Szollosi G.J."/>
            <person name="Szarkandi J.G."/>
            <person name="Papp V."/>
            <person name="Albert L."/>
            <person name="Andreopoulos W."/>
            <person name="Angelini C."/>
            <person name="Antonin V."/>
            <person name="Barry K.W."/>
            <person name="Bougher N.L."/>
            <person name="Buchanan P."/>
            <person name="Buyck B."/>
            <person name="Bense V."/>
            <person name="Catcheside P."/>
            <person name="Chovatia M."/>
            <person name="Cooper J."/>
            <person name="Damon W."/>
            <person name="Desjardin D."/>
            <person name="Finy P."/>
            <person name="Geml J."/>
            <person name="Haridas S."/>
            <person name="Hughes K."/>
            <person name="Justo A."/>
            <person name="Karasinski D."/>
            <person name="Kautmanova I."/>
            <person name="Kiss B."/>
            <person name="Kocsube S."/>
            <person name="Kotiranta H."/>
            <person name="LaButti K.M."/>
            <person name="Lechner B.E."/>
            <person name="Liimatainen K."/>
            <person name="Lipzen A."/>
            <person name="Lukacs Z."/>
            <person name="Mihaltcheva S."/>
            <person name="Morgado L.N."/>
            <person name="Niskanen T."/>
            <person name="Noordeloos M.E."/>
            <person name="Ohm R.A."/>
            <person name="Ortiz-Santana B."/>
            <person name="Ovrebo C."/>
            <person name="Racz N."/>
            <person name="Riley R."/>
            <person name="Savchenko A."/>
            <person name="Shiryaev A."/>
            <person name="Soop K."/>
            <person name="Spirin V."/>
            <person name="Szebenyi C."/>
            <person name="Tomsovsky M."/>
            <person name="Tulloss R.E."/>
            <person name="Uehling J."/>
            <person name="Grigoriev I.V."/>
            <person name="Vagvolgyi C."/>
            <person name="Papp T."/>
            <person name="Martin F.M."/>
            <person name="Miettinen O."/>
            <person name="Hibbett D.S."/>
            <person name="Nagy L.G."/>
        </authorList>
    </citation>
    <scope>NUCLEOTIDE SEQUENCE [LARGE SCALE GENOMIC DNA]</scope>
    <source>
        <strain evidence="2 3">FP101781</strain>
    </source>
</reference>
<keyword evidence="3" id="KW-1185">Reference proteome</keyword>
<evidence type="ECO:0000313" key="2">
    <source>
        <dbReference type="EMBL" id="TEB27323.1"/>
    </source>
</evidence>
<dbReference type="Proteomes" id="UP000298030">
    <property type="component" value="Unassembled WGS sequence"/>
</dbReference>
<feature type="region of interest" description="Disordered" evidence="1">
    <location>
        <begin position="158"/>
        <end position="197"/>
    </location>
</feature>
<proteinExistence type="predicted"/>
<accession>A0A4Y7SZN1</accession>
<organism evidence="2 3">
    <name type="scientific">Coprinellus micaceus</name>
    <name type="common">Glistening ink-cap mushroom</name>
    <name type="synonym">Coprinus micaceus</name>
    <dbReference type="NCBI Taxonomy" id="71717"/>
    <lineage>
        <taxon>Eukaryota</taxon>
        <taxon>Fungi</taxon>
        <taxon>Dikarya</taxon>
        <taxon>Basidiomycota</taxon>
        <taxon>Agaricomycotina</taxon>
        <taxon>Agaricomycetes</taxon>
        <taxon>Agaricomycetidae</taxon>
        <taxon>Agaricales</taxon>
        <taxon>Agaricineae</taxon>
        <taxon>Psathyrellaceae</taxon>
        <taxon>Coprinellus</taxon>
    </lineage>
</organism>
<dbReference type="EMBL" id="QPFP01000041">
    <property type="protein sequence ID" value="TEB27323.1"/>
    <property type="molecule type" value="Genomic_DNA"/>
</dbReference>
<name>A0A4Y7SZN1_COPMI</name>